<dbReference type="AlphaFoldDB" id="A0A9R0UD57"/>
<sequence length="490" mass="54536">MLRQVAGHVIGEAVVDVLAEAGLAEELAVVVSLVGKTLGVELAVPRHPTPRSSLIEVVSACERYQNGMQALVGAVAFMRPGSPESERVRDLVERPRVLDLLPRAERHRLHQWLAGVEVPRLGELVHRASGLGSPLPPVLRTVWEAFTHLADFNADTDGIPPAFTLLELVAHQSGGELGLRLTEWNDYQARRLRLEAQLRARRATIATPSREGRLHLMILVDHDGIDPRLYQVSHWCQRLPGEWPPPHGGTAEVLAADLERYVDSLVVDAERVWADHRGSVALEFVLPRALLNLPVQLWRREHESGMPRPLSIDYLISVRSLERMRSKHWHRVWNQHWEAFMANPSAESVYYENGTQAAGLDVVLSDLRWGLVVLGSAPPLEAGGDGDSLTVALRSGIPAVLWHPDAPLDVLRELITELAKGDSGLGDLPMQAKKNRVRAGLPLPETGFHRDNPVRDLVVLWDDPSRLVLDQPPAFPWQRGDIRDDRERAS</sequence>
<evidence type="ECO:0000259" key="3">
    <source>
        <dbReference type="Pfam" id="PF20028"/>
    </source>
</evidence>
<accession>A0A9R0UD57</accession>
<organism evidence="4 5">
    <name type="scientific">Amycolatopsis mediterranei (strain S699)</name>
    <name type="common">Nocardia mediterranei</name>
    <dbReference type="NCBI Taxonomy" id="713604"/>
    <lineage>
        <taxon>Bacteria</taxon>
        <taxon>Bacillati</taxon>
        <taxon>Actinomycetota</taxon>
        <taxon>Actinomycetes</taxon>
        <taxon>Pseudonocardiales</taxon>
        <taxon>Pseudonocardiaceae</taxon>
        <taxon>Amycolatopsis</taxon>
    </lineage>
</organism>
<proteinExistence type="predicted"/>
<dbReference type="EMBL" id="CP002896">
    <property type="protein sequence ID" value="AEK46586.1"/>
    <property type="molecule type" value="Genomic_DNA"/>
</dbReference>
<dbReference type="Pfam" id="PF20028">
    <property type="entry name" value="VMAP-C"/>
    <property type="match status" value="1"/>
</dbReference>
<dbReference type="GeneID" id="92875523"/>
<protein>
    <submittedName>
        <fullName evidence="4">Uncharacterized protein</fullName>
    </submittedName>
</protein>
<dbReference type="InterPro" id="IPR045450">
    <property type="entry name" value="VMAP_C"/>
</dbReference>
<dbReference type="Pfam" id="PF19916">
    <property type="entry name" value="VMAP-M0"/>
    <property type="match status" value="1"/>
</dbReference>
<dbReference type="InterPro" id="IPR045555">
    <property type="entry name" value="VMAP-M0"/>
</dbReference>
<feature type="domain" description="vWA-MoxR associated protein C-terminal" evidence="3">
    <location>
        <begin position="229"/>
        <end position="464"/>
    </location>
</feature>
<dbReference type="InterPro" id="IPR045431">
    <property type="entry name" value="EAD2"/>
</dbReference>
<dbReference type="Pfam" id="PF19956">
    <property type="entry name" value="EAD2"/>
    <property type="match status" value="1"/>
</dbReference>
<feature type="domain" description="Effector-associated" evidence="2">
    <location>
        <begin position="24"/>
        <end position="93"/>
    </location>
</feature>
<reference evidence="4 5" key="1">
    <citation type="journal article" date="2011" name="J. Bacteriol.">
        <title>Whole genome sequence of the rifamycin B-producing strain Amycolatopsis mediterranei S699.</title>
        <authorList>
            <person name="Verma M."/>
            <person name="Kaur J."/>
            <person name="Kumar M."/>
            <person name="Kumari K."/>
            <person name="Saxena A."/>
            <person name="Anand S."/>
            <person name="Nigam A."/>
            <person name="Ravi V."/>
            <person name="Raghuvanshi S."/>
            <person name="Khurana P."/>
            <person name="Tyagi A.K."/>
            <person name="Khurana J.P."/>
            <person name="Lal R."/>
        </authorList>
    </citation>
    <scope>NUCLEOTIDE SEQUENCE [LARGE SCALE GENOMIC DNA]</scope>
    <source>
        <strain evidence="4 5">S699</strain>
    </source>
</reference>
<evidence type="ECO:0000313" key="4">
    <source>
        <dbReference type="EMBL" id="AEK46586.1"/>
    </source>
</evidence>
<evidence type="ECO:0000259" key="1">
    <source>
        <dbReference type="Pfam" id="PF19916"/>
    </source>
</evidence>
<feature type="domain" description="vWA-MoxR associated protein middle region 0" evidence="1">
    <location>
        <begin position="101"/>
        <end position="203"/>
    </location>
</feature>
<evidence type="ECO:0000313" key="5">
    <source>
        <dbReference type="Proteomes" id="UP000006138"/>
    </source>
</evidence>
<evidence type="ECO:0000259" key="2">
    <source>
        <dbReference type="Pfam" id="PF19956"/>
    </source>
</evidence>
<keyword evidence="5" id="KW-1185">Reference proteome</keyword>
<dbReference type="Proteomes" id="UP000006138">
    <property type="component" value="Chromosome"/>
</dbReference>
<dbReference type="RefSeq" id="WP_014467704.1">
    <property type="nucleotide sequence ID" value="NC_017186.1"/>
</dbReference>
<name>A0A9R0UD57_AMYMS</name>
<dbReference type="KEGG" id="amn:RAM_40595"/>
<gene>
    <name evidence="4" type="ordered locus">RAM_40595</name>
</gene>